<reference evidence="2" key="1">
    <citation type="submission" date="2025-08" db="UniProtKB">
        <authorList>
            <consortium name="RefSeq"/>
        </authorList>
    </citation>
    <scope>IDENTIFICATION</scope>
</reference>
<proteinExistence type="predicted"/>
<evidence type="ECO:0000313" key="1">
    <source>
        <dbReference type="Proteomes" id="UP001732720"/>
    </source>
</evidence>
<organism evidence="1 2">
    <name type="scientific">Castor canadensis</name>
    <name type="common">American beaver</name>
    <dbReference type="NCBI Taxonomy" id="51338"/>
    <lineage>
        <taxon>Eukaryota</taxon>
        <taxon>Metazoa</taxon>
        <taxon>Chordata</taxon>
        <taxon>Craniata</taxon>
        <taxon>Vertebrata</taxon>
        <taxon>Euteleostomi</taxon>
        <taxon>Mammalia</taxon>
        <taxon>Eutheria</taxon>
        <taxon>Euarchontoglires</taxon>
        <taxon>Glires</taxon>
        <taxon>Rodentia</taxon>
        <taxon>Castorimorpha</taxon>
        <taxon>Castoridae</taxon>
        <taxon>Castor</taxon>
    </lineage>
</organism>
<dbReference type="RefSeq" id="XP_073920381.1">
    <property type="nucleotide sequence ID" value="XM_074064280.1"/>
</dbReference>
<protein>
    <submittedName>
        <fullName evidence="2">BCLAF1 and THRAP3 family member 3 isoform X1</fullName>
    </submittedName>
</protein>
<dbReference type="Proteomes" id="UP001732720">
    <property type="component" value="Chromosome X"/>
</dbReference>
<name>A0AC58LT99_CASCN</name>
<keyword evidence="1" id="KW-1185">Reference proteome</keyword>
<sequence length="721" mass="86237">MARSRSRSPRWKHRSLSPLPRNFEYYNQRNSHEHYDCDYRKDLKRPIAWRMDNEKHEQSKPRILPRGNLYYRSYEHRSPSPNIRNSLENFYTYKPHRVYSPGRGDGNRRSQYMPTYSESVPYIDHERNCYPHKMQGGYVPDDHRVRGSGRGGKPPERSVADSFRFEEKWHEDELRHQRIQEERYSQSPRRGSEDFDTRSSFQKRYPEERDFRKYGHTSKRPNDVVRYENREPARIPKWKPEHSLPPYQEKTDQWNFGLQTHRYAEREYPETSSATKVSFDYRHRHHKLSDSDQDFSDGRIQKYSKEEDRKYSSQKGSVNRESDCFNAGRGRETEDEQVKEPFKPSKKDYDAYANLNKNEFDLKPYNDKQKKNIKKGEDCRKESNFAGNQLGTSQKPSDVKPSFVDLKKKLLTIKIDMKETDTFRVASSHFTERQMSHDLVAVGRKIETFHPVFEHLDSTQNAEHKTIREFAQEIITIIHQVKANYFPSPDITLHERFSKMQKTHNTDVNETKLNSDPEIHRRIDMSLADLQSKQTVVYESDQTLAKIIDPNDLRHDIERRRKERLQNEDEHIFHIASAAERNDQCSSFSKVKNIHADGFQKPPHFIKSNFRKFIQKPYINYTMQRKDIIILKQFELEENHQNTRDFKGPFKSNFRSGRFQPHCKSDLVQKSLYIQAKYQRLRFAGPKGFITNKFRDRLQRKKKQYWGLNSWRSLLGRHSTT</sequence>
<evidence type="ECO:0000313" key="2">
    <source>
        <dbReference type="RefSeq" id="XP_073920381.1"/>
    </source>
</evidence>
<accession>A0AC58LT99</accession>
<gene>
    <name evidence="2" type="primary">Bclaf3</name>
</gene>